<dbReference type="AlphaFoldDB" id="A0A7M2X013"/>
<name>A0A7M2X013_9BACT</name>
<sequence>MANAIDRIASERLRAEADVVGSMLSAPLLAIPHITDAGVDGALFDDVDLRLVFLAGVVCHDANRLTGDAYGDRTTVLLLARSALRGAGLWHVGFPEYLANLAFSTPFNVSDLIGRCDRLIEAAARCNEARKLSRRLDELCEGWAA</sequence>
<evidence type="ECO:0000313" key="2">
    <source>
        <dbReference type="Proteomes" id="UP000593765"/>
    </source>
</evidence>
<dbReference type="EMBL" id="CP063458">
    <property type="protein sequence ID" value="QOV91065.1"/>
    <property type="molecule type" value="Genomic_DNA"/>
</dbReference>
<evidence type="ECO:0000313" key="1">
    <source>
        <dbReference type="EMBL" id="QOV91065.1"/>
    </source>
</evidence>
<proteinExistence type="predicted"/>
<dbReference type="KEGG" id="hbs:IPV69_06815"/>
<reference evidence="1 2" key="1">
    <citation type="submission" date="2020-10" db="EMBL/GenBank/DDBJ databases">
        <title>Wide distribution of Phycisphaera-like planctomycetes from WD2101 soil group in peatlands and genome analysis of the first cultivated representative.</title>
        <authorList>
            <person name="Dedysh S.N."/>
            <person name="Beletsky A.V."/>
            <person name="Ivanova A."/>
            <person name="Kulichevskaya I.S."/>
            <person name="Suzina N.E."/>
            <person name="Philippov D.A."/>
            <person name="Rakitin A.L."/>
            <person name="Mardanov A.V."/>
            <person name="Ravin N.V."/>
        </authorList>
    </citation>
    <scope>NUCLEOTIDE SEQUENCE [LARGE SCALE GENOMIC DNA]</scope>
    <source>
        <strain evidence="1 2">M1803</strain>
    </source>
</reference>
<organism evidence="1 2">
    <name type="scientific">Humisphaera borealis</name>
    <dbReference type="NCBI Taxonomy" id="2807512"/>
    <lineage>
        <taxon>Bacteria</taxon>
        <taxon>Pseudomonadati</taxon>
        <taxon>Planctomycetota</taxon>
        <taxon>Phycisphaerae</taxon>
        <taxon>Tepidisphaerales</taxon>
        <taxon>Tepidisphaeraceae</taxon>
        <taxon>Humisphaera</taxon>
    </lineage>
</organism>
<dbReference type="RefSeq" id="WP_206294179.1">
    <property type="nucleotide sequence ID" value="NZ_CP063458.1"/>
</dbReference>
<gene>
    <name evidence="1" type="ORF">IPV69_06815</name>
</gene>
<accession>A0A7M2X013</accession>
<dbReference type="Proteomes" id="UP000593765">
    <property type="component" value="Chromosome"/>
</dbReference>
<protein>
    <submittedName>
        <fullName evidence="1">Uncharacterized protein</fullName>
    </submittedName>
</protein>
<keyword evidence="2" id="KW-1185">Reference proteome</keyword>